<dbReference type="Proteomes" id="UP000324726">
    <property type="component" value="Unassembled WGS sequence"/>
</dbReference>
<feature type="transmembrane region" description="Helical" evidence="2">
    <location>
        <begin position="1082"/>
        <end position="1101"/>
    </location>
</feature>
<accession>A0A5D4FYE6</accession>
<keyword evidence="2" id="KW-1133">Transmembrane helix</keyword>
<feature type="chain" id="PRO_5023117356" evidence="3">
    <location>
        <begin position="28"/>
        <end position="1279"/>
    </location>
</feature>
<feature type="transmembrane region" description="Helical" evidence="2">
    <location>
        <begin position="1164"/>
        <end position="1195"/>
    </location>
</feature>
<keyword evidence="2" id="KW-0472">Membrane</keyword>
<feature type="transmembrane region" description="Helical" evidence="2">
    <location>
        <begin position="86"/>
        <end position="103"/>
    </location>
</feature>
<feature type="transmembrane region" description="Helical" evidence="2">
    <location>
        <begin position="337"/>
        <end position="362"/>
    </location>
</feature>
<evidence type="ECO:0000256" key="3">
    <source>
        <dbReference type="SAM" id="SignalP"/>
    </source>
</evidence>
<feature type="transmembrane region" description="Helical" evidence="2">
    <location>
        <begin position="238"/>
        <end position="259"/>
    </location>
</feature>
<feature type="transmembrane region" description="Helical" evidence="2">
    <location>
        <begin position="1248"/>
        <end position="1269"/>
    </location>
</feature>
<organism evidence="5 6">
    <name type="scientific">Corynebacterium urealyticum</name>
    <dbReference type="NCBI Taxonomy" id="43771"/>
    <lineage>
        <taxon>Bacteria</taxon>
        <taxon>Bacillati</taxon>
        <taxon>Actinomycetota</taxon>
        <taxon>Actinomycetes</taxon>
        <taxon>Mycobacteriales</taxon>
        <taxon>Corynebacteriaceae</taxon>
        <taxon>Corynebacterium</taxon>
    </lineage>
</organism>
<feature type="signal peptide" evidence="3">
    <location>
        <begin position="1"/>
        <end position="27"/>
    </location>
</feature>
<evidence type="ECO:0000313" key="5">
    <source>
        <dbReference type="EMBL" id="TYR20983.1"/>
    </source>
</evidence>
<name>A0A5D4FYE6_9CORY</name>
<dbReference type="Pfam" id="PF11847">
    <property type="entry name" value="GT-C_AftD"/>
    <property type="match status" value="1"/>
</dbReference>
<keyword evidence="2" id="KW-0812">Transmembrane</keyword>
<feature type="transmembrane region" description="Helical" evidence="2">
    <location>
        <begin position="1216"/>
        <end position="1236"/>
    </location>
</feature>
<dbReference type="InterPro" id="IPR021798">
    <property type="entry name" value="AftD_N"/>
</dbReference>
<evidence type="ECO:0000256" key="1">
    <source>
        <dbReference type="SAM" id="MobiDB-lite"/>
    </source>
</evidence>
<proteinExistence type="predicted"/>
<dbReference type="GO" id="GO:0016740">
    <property type="term" value="F:transferase activity"/>
    <property type="evidence" value="ECO:0007669"/>
    <property type="project" value="InterPro"/>
</dbReference>
<feature type="transmembrane region" description="Helical" evidence="2">
    <location>
        <begin position="301"/>
        <end position="325"/>
    </location>
</feature>
<feature type="region of interest" description="Disordered" evidence="1">
    <location>
        <begin position="735"/>
        <end position="754"/>
    </location>
</feature>
<protein>
    <submittedName>
        <fullName evidence="5">DUF3367 domain-containing protein</fullName>
    </submittedName>
</protein>
<dbReference type="InterPro" id="IPR008979">
    <property type="entry name" value="Galactose-bd-like_sf"/>
</dbReference>
<feature type="domain" description="Alpha-(1-&gt;3)-arabinofuranosyltransferase N-terminal GT-C" evidence="4">
    <location>
        <begin position="13"/>
        <end position="707"/>
    </location>
</feature>
<dbReference type="SUPFAM" id="SSF49785">
    <property type="entry name" value="Galactose-binding domain-like"/>
    <property type="match status" value="1"/>
</dbReference>
<comment type="caution">
    <text evidence="5">The sequence shown here is derived from an EMBL/GenBank/DDBJ whole genome shotgun (WGS) entry which is preliminary data.</text>
</comment>
<evidence type="ECO:0000313" key="6">
    <source>
        <dbReference type="Proteomes" id="UP000324726"/>
    </source>
</evidence>
<gene>
    <name evidence="5" type="ORF">FYJ87_02270</name>
</gene>
<dbReference type="AlphaFoldDB" id="A0A5D4FYE6"/>
<reference evidence="5 6" key="1">
    <citation type="submission" date="2019-08" db="EMBL/GenBank/DDBJ databases">
        <title>Draft genome of C. urealyticum strain VH4248.</title>
        <authorList>
            <person name="Navas J."/>
        </authorList>
    </citation>
    <scope>NUCLEOTIDE SEQUENCE [LARGE SCALE GENOMIC DNA]</scope>
    <source>
        <strain evidence="5 6">VH4248</strain>
    </source>
</reference>
<sequence>MRSRAWLLCAIGWLAFAFLQAPGLSVADTKLDLIQNPWGFLSQALQPWTEVFPLGQLQNQAYGYLFPHGLFFALFSWLPAWVTQRLWWALLLFLAFAGMVRLLEKLLVGNNFSRIVAGVLFALSPRVLTTLGAISSEAWVCALAPWVLLPLVDVLRPRAGAGTGADAGDVSTADSTGRALSAEDKVLLRRAALRSAVAALCMGAVNAVATAVAILPAVIFWLAAWLRRDTRGQVAYFSRWWVPAGLAVCFWWVGPLLILGRYSPPFTDYIESSSLTTRWLNLLENLRGTTSWVPFLSSERVAGAALVGEPVFILATLAVALLGLWGLARRDLPAAGVWLSMLGVGLAALGVAVDPFSLLSGGARSFLDGAGAALRNLHKFDVLVRLPLMVGVAHALRHVQVPGRDRAGMNQWRHPEKNPHVVKVLAAVLLTVLATAPGWSGRIAPADGFRDVPQYWQEAADWLNEHSNQPEDGRVMLLPQARFGRQTWGNTRDEPAQPLLDVPWVVRDSVPLVQPDAIRGMDGVQREVHSGRPLPTLAATLRSQGVGHVLVRTDLTVAADTPGAHSVLRTLRRSGGFREVATFGDGKAPEVRIFAVAPEQASGDAPPPAGGLREIDAEQVEIVYAGPEALPRLDAADRALGRTDAPRVRALHQQLAGSGTGADAFADRGPQTLTDTPARRDHNYGNVTNADSEIRAPKDSTRVLNPVRDYPLTSVAEGANPANHDEHPLTEVRATGGKVRASSTAADPTGFGGADTRRSLTAAVDGNPDTAWYPSPGRAIGQYLELELDEPHRGLSVSLLTQGADARIHAESFRSDAGDSPLGSTTVTVKAGEATRIAIPGGRGDRVRLQLLGSFSDVGFSEVEVFATDGGGAAQDVTPRRVPTVPVLDGSSARYLNRFVFGQEVPEHSMVREFTVPEHLAGQELVLHTAGCENSSSRAESAVVTVDGEDYRCGEKLSLSEGRHRLATTARWAALSVAEPLYAEAVSEAPAADALPVVSQDGGSGGDDRFHLGYSSEQRVVFLPSNANPGRVATLHVADPEGSREIRLHPMVINGWQQGWVVPAGVSGTIALSFAATGYYQAWLAAGLVLALAVVLAWALAERRARRLGSRAGIRAALGASAHSSEVTAAADEVSAEPADEAQAEASAAAHSATPLNRAQRGAALLATVALAFLLAGIPGLMLAVVLALLQLVFARSGIQRWAEQHPILRSLPTGGVLRIVAGSGAFLAAVLAAQGPWTGRHYAGDSWVVQLALLAVVLAVYFAHILLIPTRAGSSTKA</sequence>
<evidence type="ECO:0000259" key="4">
    <source>
        <dbReference type="Pfam" id="PF11847"/>
    </source>
</evidence>
<feature type="transmembrane region" description="Helical" evidence="2">
    <location>
        <begin position="196"/>
        <end position="226"/>
    </location>
</feature>
<dbReference type="Gene3D" id="2.60.120.260">
    <property type="entry name" value="Galactose-binding domain-like"/>
    <property type="match status" value="1"/>
</dbReference>
<evidence type="ECO:0000256" key="2">
    <source>
        <dbReference type="SAM" id="Phobius"/>
    </source>
</evidence>
<keyword evidence="3" id="KW-0732">Signal</keyword>
<dbReference type="EMBL" id="VSZI01000001">
    <property type="protein sequence ID" value="TYR20983.1"/>
    <property type="molecule type" value="Genomic_DNA"/>
</dbReference>
<feature type="region of interest" description="Disordered" evidence="1">
    <location>
        <begin position="654"/>
        <end position="690"/>
    </location>
</feature>